<dbReference type="GeneTree" id="ENSGT00940000164001"/>
<dbReference type="EMBL" id="AFYH01072395">
    <property type="status" value="NOT_ANNOTATED_CDS"/>
    <property type="molecule type" value="Genomic_DNA"/>
</dbReference>
<feature type="domain" description="DUF4371" evidence="1">
    <location>
        <begin position="24"/>
        <end position="129"/>
    </location>
</feature>
<dbReference type="Pfam" id="PF14291">
    <property type="entry name" value="DUF4371"/>
    <property type="match status" value="1"/>
</dbReference>
<name>H3BAF9_LATCH</name>
<dbReference type="AlphaFoldDB" id="H3BAF9"/>
<sequence>KKKAMTRVTKKITVITLYLFPSAEQNEIIEIMSDTVKEEIVREIGDSWYTVKVDGMRDPTGCENISIVIRFLAENYDIKERLLTIATTDTFDALLLTNTVIAEIMKAGLSTFKVLSQCYDGASLMSGRHGGVQKLMQEKLEQEIPYIHCFNHQLHLVIVHAMSSERGVEEFFNVCDSLYKFIRKPTVAVHYKGEKLKGLLEQRWTGHYGTVSVITKSFDSIFELLTEVENTRAHGTDVRIEATGLLKEISAPHFKFIAHMVHKILQLLDAANKMLQAEQTDLLSAVKVIQSASECISKLRSESDFNEL</sequence>
<dbReference type="PANTHER" id="PTHR45749:SF37">
    <property type="entry name" value="OS05G0311600 PROTEIN"/>
    <property type="match status" value="1"/>
</dbReference>
<dbReference type="STRING" id="7897.ENSLACP00000018880"/>
<reference evidence="2" key="3">
    <citation type="submission" date="2025-09" db="UniProtKB">
        <authorList>
            <consortium name="Ensembl"/>
        </authorList>
    </citation>
    <scope>IDENTIFICATION</scope>
</reference>
<dbReference type="EMBL" id="AFYH01072394">
    <property type="status" value="NOT_ANNOTATED_CDS"/>
    <property type="molecule type" value="Genomic_DNA"/>
</dbReference>
<dbReference type="eggNOG" id="ENOG502S348">
    <property type="taxonomic scope" value="Eukaryota"/>
</dbReference>
<evidence type="ECO:0000259" key="1">
    <source>
        <dbReference type="Pfam" id="PF14291"/>
    </source>
</evidence>
<accession>H3BAF9</accession>
<reference evidence="2" key="2">
    <citation type="submission" date="2025-08" db="UniProtKB">
        <authorList>
            <consortium name="Ensembl"/>
        </authorList>
    </citation>
    <scope>IDENTIFICATION</scope>
</reference>
<evidence type="ECO:0000313" key="2">
    <source>
        <dbReference type="Ensembl" id="ENSLACP00000018880.1"/>
    </source>
</evidence>
<dbReference type="OMA" id="DEAHSIC"/>
<dbReference type="Proteomes" id="UP000008672">
    <property type="component" value="Unassembled WGS sequence"/>
</dbReference>
<reference evidence="3" key="1">
    <citation type="submission" date="2011-08" db="EMBL/GenBank/DDBJ databases">
        <title>The draft genome of Latimeria chalumnae.</title>
        <authorList>
            <person name="Di Palma F."/>
            <person name="Alfoldi J."/>
            <person name="Johnson J."/>
            <person name="Berlin A."/>
            <person name="Gnerre S."/>
            <person name="Jaffe D."/>
            <person name="MacCallum I."/>
            <person name="Young S."/>
            <person name="Walker B.J."/>
            <person name="Lander E."/>
            <person name="Lindblad-Toh K."/>
        </authorList>
    </citation>
    <scope>NUCLEOTIDE SEQUENCE [LARGE SCALE GENOMIC DNA]</scope>
    <source>
        <strain evidence="3">Wild caught</strain>
    </source>
</reference>
<dbReference type="InterPro" id="IPR012337">
    <property type="entry name" value="RNaseH-like_sf"/>
</dbReference>
<organism evidence="2 3">
    <name type="scientific">Latimeria chalumnae</name>
    <name type="common">Coelacanth</name>
    <dbReference type="NCBI Taxonomy" id="7897"/>
    <lineage>
        <taxon>Eukaryota</taxon>
        <taxon>Metazoa</taxon>
        <taxon>Chordata</taxon>
        <taxon>Craniata</taxon>
        <taxon>Vertebrata</taxon>
        <taxon>Euteleostomi</taxon>
        <taxon>Coelacanthiformes</taxon>
        <taxon>Coelacanthidae</taxon>
        <taxon>Latimeria</taxon>
    </lineage>
</organism>
<protein>
    <recommendedName>
        <fullName evidence="1">DUF4371 domain-containing protein</fullName>
    </recommendedName>
</protein>
<dbReference type="InterPro" id="IPR025398">
    <property type="entry name" value="DUF4371"/>
</dbReference>
<dbReference type="InParanoid" id="H3BAF9"/>
<evidence type="ECO:0000313" key="3">
    <source>
        <dbReference type="Proteomes" id="UP000008672"/>
    </source>
</evidence>
<proteinExistence type="predicted"/>
<dbReference type="Ensembl" id="ENSLACT00000019013.1">
    <property type="protein sequence ID" value="ENSLACP00000018880.1"/>
    <property type="gene ID" value="ENSLACG00000016613.1"/>
</dbReference>
<keyword evidence="3" id="KW-1185">Reference proteome</keyword>
<dbReference type="HOGENOM" id="CLU_006175_2_1_1"/>
<dbReference type="PANTHER" id="PTHR45749">
    <property type="match status" value="1"/>
</dbReference>
<dbReference type="SUPFAM" id="SSF53098">
    <property type="entry name" value="Ribonuclease H-like"/>
    <property type="match status" value="1"/>
</dbReference>